<dbReference type="Gene3D" id="3.30.70.100">
    <property type="match status" value="1"/>
</dbReference>
<dbReference type="CDD" id="cd00371">
    <property type="entry name" value="HMA"/>
    <property type="match status" value="1"/>
</dbReference>
<keyword evidence="1" id="KW-0479">Metal-binding</keyword>
<sequence>MEKRYEIKGMKCQGCAQTVTEKLSAVRGVTDVHVDLEKKQATITGRPFKFALKQALKGSHFALGKEL</sequence>
<proteinExistence type="predicted"/>
<evidence type="ECO:0000313" key="7">
    <source>
        <dbReference type="Proteomes" id="UP000262901"/>
    </source>
</evidence>
<reference evidence="4 8" key="1">
    <citation type="submission" date="2018-08" db="EMBL/GenBank/DDBJ databases">
        <title>Draft genome of Streptococcus sp .nov. Z2.</title>
        <authorList>
            <person name="Tian Z."/>
        </authorList>
    </citation>
    <scope>NUCLEOTIDE SEQUENCE [LARGE SCALE GENOMIC DNA]</scope>
    <source>
        <strain evidence="4 8">Z2</strain>
    </source>
</reference>
<dbReference type="EMBL" id="CP031733">
    <property type="protein sequence ID" value="AXQ79301.1"/>
    <property type="molecule type" value="Genomic_DNA"/>
</dbReference>
<dbReference type="EMBL" id="QVQZ01000013">
    <property type="protein sequence ID" value="RFU53026.1"/>
    <property type="molecule type" value="Genomic_DNA"/>
</dbReference>
<dbReference type="Pfam" id="PF00403">
    <property type="entry name" value="HMA"/>
    <property type="match status" value="1"/>
</dbReference>
<accession>A0A372KM24</accession>
<reference evidence="5 7" key="2">
    <citation type="submission" date="2018-08" db="EMBL/GenBank/DDBJ databases">
        <title>Draft genome of Streptococcus sp. nov. Z1.</title>
        <authorList>
            <person name="Tian Z."/>
        </authorList>
    </citation>
    <scope>NUCLEOTIDE SEQUENCE [LARGE SCALE GENOMIC DNA]</scope>
    <source>
        <strain evidence="5">Z1</strain>
        <strain evidence="7">Z1(2018)</strain>
    </source>
</reference>
<organism evidence="5 7">
    <name type="scientific">Streptococcus chenjunshii</name>
    <dbReference type="NCBI Taxonomy" id="2173853"/>
    <lineage>
        <taxon>Bacteria</taxon>
        <taxon>Bacillati</taxon>
        <taxon>Bacillota</taxon>
        <taxon>Bacilli</taxon>
        <taxon>Lactobacillales</taxon>
        <taxon>Streptococcaceae</taxon>
        <taxon>Streptococcus</taxon>
    </lineage>
</organism>
<dbReference type="RefSeq" id="WP_116878309.1">
    <property type="nucleotide sequence ID" value="NZ_CP031733.1"/>
</dbReference>
<dbReference type="Proteomes" id="UP000264056">
    <property type="component" value="Unassembled WGS sequence"/>
</dbReference>
<protein>
    <submittedName>
        <fullName evidence="5">Copper chaperone</fullName>
    </submittedName>
</protein>
<dbReference type="PROSITE" id="PS50846">
    <property type="entry name" value="HMA_2"/>
    <property type="match status" value="1"/>
</dbReference>
<feature type="domain" description="HMA" evidence="2">
    <location>
        <begin position="1"/>
        <end position="67"/>
    </location>
</feature>
<dbReference type="InterPro" id="IPR006121">
    <property type="entry name" value="HMA_dom"/>
</dbReference>
<dbReference type="EMBL" id="QVQY01000014">
    <property type="protein sequence ID" value="RFU50880.1"/>
    <property type="molecule type" value="Genomic_DNA"/>
</dbReference>
<evidence type="ECO:0000313" key="6">
    <source>
        <dbReference type="Proteomes" id="UP000246115"/>
    </source>
</evidence>
<dbReference type="GO" id="GO:0046872">
    <property type="term" value="F:metal ion binding"/>
    <property type="evidence" value="ECO:0007669"/>
    <property type="project" value="UniProtKB-KW"/>
</dbReference>
<dbReference type="AlphaFoldDB" id="A0A372KM24"/>
<dbReference type="InterPro" id="IPR036163">
    <property type="entry name" value="HMA_dom_sf"/>
</dbReference>
<name>A0A372KM24_9STRE</name>
<dbReference type="PROSITE" id="PS01047">
    <property type="entry name" value="HMA_1"/>
    <property type="match status" value="1"/>
</dbReference>
<dbReference type="KEGG" id="schj:DDV21_009540"/>
<evidence type="ECO:0000313" key="4">
    <source>
        <dbReference type="EMBL" id="RFU50880.1"/>
    </source>
</evidence>
<dbReference type="OrthoDB" id="9813965at2"/>
<accession>A0A346NE56</accession>
<evidence type="ECO:0000256" key="1">
    <source>
        <dbReference type="ARBA" id="ARBA00022723"/>
    </source>
</evidence>
<evidence type="ECO:0000313" key="8">
    <source>
        <dbReference type="Proteomes" id="UP000264056"/>
    </source>
</evidence>
<dbReference type="InterPro" id="IPR017969">
    <property type="entry name" value="Heavy-metal-associated_CS"/>
</dbReference>
<evidence type="ECO:0000259" key="2">
    <source>
        <dbReference type="PROSITE" id="PS50846"/>
    </source>
</evidence>
<dbReference type="SUPFAM" id="SSF55008">
    <property type="entry name" value="HMA, heavy metal-associated domain"/>
    <property type="match status" value="1"/>
</dbReference>
<dbReference type="Proteomes" id="UP000262901">
    <property type="component" value="Unassembled WGS sequence"/>
</dbReference>
<evidence type="ECO:0000313" key="5">
    <source>
        <dbReference type="EMBL" id="RFU53026.1"/>
    </source>
</evidence>
<gene>
    <name evidence="3" type="ORF">DDV21_009540</name>
    <name evidence="4" type="ORF">DDV22_06270</name>
    <name evidence="5" type="ORF">DDV23_06530</name>
</gene>
<reference evidence="6" key="3">
    <citation type="submission" date="2018-08" db="EMBL/GenBank/DDBJ databases">
        <title>Streptococcus chenjunshii sp. nov., isolated from stools sample of the Tibetan antelope in the Qinghai-Tibet plateau, China.</title>
        <authorList>
            <person name="Tian Z."/>
        </authorList>
    </citation>
    <scope>NUCLEOTIDE SEQUENCE [LARGE SCALE GENOMIC DNA]</scope>
    <source>
        <strain evidence="6">Z15</strain>
    </source>
</reference>
<dbReference type="Proteomes" id="UP000246115">
    <property type="component" value="Chromosome"/>
</dbReference>
<evidence type="ECO:0000313" key="3">
    <source>
        <dbReference type="EMBL" id="AXQ79301.1"/>
    </source>
</evidence>
<keyword evidence="8" id="KW-1185">Reference proteome</keyword>
<reference evidence="3" key="4">
    <citation type="journal article" date="2019" name="Int. J. Syst. Evol. Microbiol.">
        <title>Streptococcus chenjunshii sp. nov. isolated from feces of Tibetan antelopes.</title>
        <authorList>
            <person name="Tian Z."/>
            <person name="Lu S."/>
            <person name="Jin D."/>
            <person name="Yang J."/>
            <person name="Pu J."/>
            <person name="Lai X.H."/>
            <person name="Bai X.N."/>
            <person name="Wu X.M."/>
            <person name="Li J."/>
            <person name="Wang S."/>
            <person name="Xu J."/>
        </authorList>
    </citation>
    <scope>NUCLEOTIDE SEQUENCE</scope>
    <source>
        <strain evidence="3">Z15</strain>
    </source>
</reference>